<dbReference type="Proteomes" id="UP001597347">
    <property type="component" value="Unassembled WGS sequence"/>
</dbReference>
<proteinExistence type="predicted"/>
<reference evidence="3" key="1">
    <citation type="journal article" date="2019" name="Int. J. Syst. Evol. Microbiol.">
        <title>The Global Catalogue of Microorganisms (GCM) 10K type strain sequencing project: providing services to taxonomists for standard genome sequencing and annotation.</title>
        <authorList>
            <consortium name="The Broad Institute Genomics Platform"/>
            <consortium name="The Broad Institute Genome Sequencing Center for Infectious Disease"/>
            <person name="Wu L."/>
            <person name="Ma J."/>
        </authorList>
    </citation>
    <scope>NUCLEOTIDE SEQUENCE [LARGE SCALE GENOMIC DNA]</scope>
    <source>
        <strain evidence="3">CGMCC 1.12471</strain>
    </source>
</reference>
<gene>
    <name evidence="2" type="ORF">ACFSBI_12565</name>
</gene>
<feature type="region of interest" description="Disordered" evidence="1">
    <location>
        <begin position="233"/>
        <end position="285"/>
    </location>
</feature>
<dbReference type="RefSeq" id="WP_377935440.1">
    <property type="nucleotide sequence ID" value="NZ_JBHUEA010000020.1"/>
</dbReference>
<evidence type="ECO:0000313" key="3">
    <source>
        <dbReference type="Proteomes" id="UP001597347"/>
    </source>
</evidence>
<keyword evidence="3" id="KW-1185">Reference proteome</keyword>
<organism evidence="2 3">
    <name type="scientific">Amnibacterium endophyticum</name>
    <dbReference type="NCBI Taxonomy" id="2109337"/>
    <lineage>
        <taxon>Bacteria</taxon>
        <taxon>Bacillati</taxon>
        <taxon>Actinomycetota</taxon>
        <taxon>Actinomycetes</taxon>
        <taxon>Micrococcales</taxon>
        <taxon>Microbacteriaceae</taxon>
        <taxon>Amnibacterium</taxon>
    </lineage>
</organism>
<comment type="caution">
    <text evidence="2">The sequence shown here is derived from an EMBL/GenBank/DDBJ whole genome shotgun (WGS) entry which is preliminary data.</text>
</comment>
<protein>
    <submittedName>
        <fullName evidence="2">Uncharacterized protein</fullName>
    </submittedName>
</protein>
<dbReference type="EMBL" id="JBHUEA010000020">
    <property type="protein sequence ID" value="MFD1722384.1"/>
    <property type="molecule type" value="Genomic_DNA"/>
</dbReference>
<sequence>MTATTIGDLTMSTSASSSTPPGTAGGTTAAILSLGERIAATIDGDDVLARWMAHYLAERLHGLPELEGAVRAAAEAEVAGLVLQFWQQRAQGFFGGNPVAALDAIERTLKRLDPQRPPWAFHGGFRGGRPPEEDDLEVAPLLRCAEGIDRLSGDVVRELLVAAAAEAVGAEAPWVTAVLAAGVPGPDRWLQRLLDGEEPWDPQSEQSLERLAEDADRLAGLLRQLGVLLRPSGAARSRGEGRDGVRGLVRGAGDGPRPARDRARSGVARVSRSIRERAQRRPEDR</sequence>
<accession>A0ABW4LJZ2</accession>
<feature type="region of interest" description="Disordered" evidence="1">
    <location>
        <begin position="1"/>
        <end position="25"/>
    </location>
</feature>
<evidence type="ECO:0000256" key="1">
    <source>
        <dbReference type="SAM" id="MobiDB-lite"/>
    </source>
</evidence>
<feature type="compositionally biased region" description="Polar residues" evidence="1">
    <location>
        <begin position="1"/>
        <end position="11"/>
    </location>
</feature>
<name>A0ABW4LJZ2_9MICO</name>
<evidence type="ECO:0000313" key="2">
    <source>
        <dbReference type="EMBL" id="MFD1722384.1"/>
    </source>
</evidence>
<feature type="compositionally biased region" description="Low complexity" evidence="1">
    <location>
        <begin position="12"/>
        <end position="25"/>
    </location>
</feature>
<feature type="compositionally biased region" description="Basic and acidic residues" evidence="1">
    <location>
        <begin position="273"/>
        <end position="285"/>
    </location>
</feature>